<evidence type="ECO:0000256" key="3">
    <source>
        <dbReference type="ARBA" id="ARBA00022676"/>
    </source>
</evidence>
<dbReference type="Pfam" id="PF11051">
    <property type="entry name" value="Mannosyl_trans3"/>
    <property type="match status" value="1"/>
</dbReference>
<keyword evidence="8" id="KW-0472">Membrane</keyword>
<name>A0AAV2YZJ9_9STRA</name>
<keyword evidence="5" id="KW-0812">Transmembrane</keyword>
<dbReference type="PANTHER" id="PTHR31392:SF1">
    <property type="entry name" value="ALPHA-1,3-MANNOSYLTRANSFERASE MNN1-RELATED"/>
    <property type="match status" value="1"/>
</dbReference>
<organism evidence="11 12">
    <name type="scientific">Lagenidium giganteum</name>
    <dbReference type="NCBI Taxonomy" id="4803"/>
    <lineage>
        <taxon>Eukaryota</taxon>
        <taxon>Sar</taxon>
        <taxon>Stramenopiles</taxon>
        <taxon>Oomycota</taxon>
        <taxon>Peronosporomycetes</taxon>
        <taxon>Pythiales</taxon>
        <taxon>Pythiaceae</taxon>
    </lineage>
</organism>
<dbReference type="InterPro" id="IPR022751">
    <property type="entry name" value="Alpha_mannosyltransferase"/>
</dbReference>
<dbReference type="GO" id="GO:0000033">
    <property type="term" value="F:alpha-1,3-mannosyltransferase activity"/>
    <property type="evidence" value="ECO:0007669"/>
    <property type="project" value="TreeGrafter"/>
</dbReference>
<keyword evidence="3" id="KW-0328">Glycosyltransferase</keyword>
<sequence>MEGVMDRVVLMRLLVCVSCFALGALVAMNVNVAWQFSNLPAVEVISAQMLQGPKPILFHHAQPGLQHHDTDSTWNHSDNSSHGTQPREPGAFNMGERGIIMCLHNGILSMGMSLIRELRCLGNTEVIQVYHCFDELPDESQQLLRRNDSRVEIIDVCQRLMDEDNGTFFHGDKGLAESFKSYWIKPLALYYSRFQEVILLDADDILMRDPADLRLLSGYQRTGTVFFRDRIVDINNFFNKDMDSGKTLLHEMIDTFNYTKFGLTGPKPSQQLLQSFAYRGETAHEQDSSLVLIDKAKAGKALDVLKELIMYVRRKHRFSWGDKEAFWLAFELAQQPYFFTPWGLSLVDSVPNEDMKKHPKSLCGSMAHFLPTENPLEAPELLYVNGKALLDPFPVGVEKTVKGDLSRMYNINPTHVTPRYNHTEFDLSSREGFECMDNLGAAELPRYFYQRLLRRRLHYLAVETKFNEALDKCSVS</sequence>
<protein>
    <submittedName>
        <fullName evidence="11">Uncharacterized protein</fullName>
    </submittedName>
</protein>
<dbReference type="PANTHER" id="PTHR31392">
    <property type="entry name" value="ALPHA-1,3-MANNOSYLTRANSFERASE MNN1-RELATED"/>
    <property type="match status" value="1"/>
</dbReference>
<keyword evidence="7" id="KW-1133">Transmembrane helix</keyword>
<evidence type="ECO:0000256" key="1">
    <source>
        <dbReference type="ARBA" id="ARBA00004606"/>
    </source>
</evidence>
<comment type="subcellular location">
    <subcellularLocation>
        <location evidence="1">Membrane</location>
        <topology evidence="1">Single-pass type II membrane protein</topology>
    </subcellularLocation>
</comment>
<evidence type="ECO:0000256" key="6">
    <source>
        <dbReference type="ARBA" id="ARBA00022968"/>
    </source>
</evidence>
<evidence type="ECO:0000256" key="9">
    <source>
        <dbReference type="ARBA" id="ARBA00023180"/>
    </source>
</evidence>
<keyword evidence="6" id="KW-0735">Signal-anchor</keyword>
<comment type="similarity">
    <text evidence="2">Belongs to the MNN1/MNT family.</text>
</comment>
<feature type="region of interest" description="Disordered" evidence="10">
    <location>
        <begin position="66"/>
        <end position="89"/>
    </location>
</feature>
<evidence type="ECO:0000256" key="4">
    <source>
        <dbReference type="ARBA" id="ARBA00022679"/>
    </source>
</evidence>
<keyword evidence="4" id="KW-0808">Transferase</keyword>
<dbReference type="Proteomes" id="UP001146120">
    <property type="component" value="Unassembled WGS sequence"/>
</dbReference>
<dbReference type="InterPro" id="IPR029044">
    <property type="entry name" value="Nucleotide-diphossugar_trans"/>
</dbReference>
<keyword evidence="9" id="KW-0325">Glycoprotein</keyword>
<evidence type="ECO:0000313" key="12">
    <source>
        <dbReference type="Proteomes" id="UP001146120"/>
    </source>
</evidence>
<evidence type="ECO:0000256" key="2">
    <source>
        <dbReference type="ARBA" id="ARBA00009105"/>
    </source>
</evidence>
<evidence type="ECO:0000256" key="8">
    <source>
        <dbReference type="ARBA" id="ARBA00023136"/>
    </source>
</evidence>
<feature type="compositionally biased region" description="Polar residues" evidence="10">
    <location>
        <begin position="72"/>
        <end position="84"/>
    </location>
</feature>
<proteinExistence type="inferred from homology"/>
<evidence type="ECO:0000256" key="5">
    <source>
        <dbReference type="ARBA" id="ARBA00022692"/>
    </source>
</evidence>
<dbReference type="AlphaFoldDB" id="A0AAV2YZJ9"/>
<comment type="caution">
    <text evidence="11">The sequence shown here is derived from an EMBL/GenBank/DDBJ whole genome shotgun (WGS) entry which is preliminary data.</text>
</comment>
<evidence type="ECO:0000256" key="7">
    <source>
        <dbReference type="ARBA" id="ARBA00022989"/>
    </source>
</evidence>
<evidence type="ECO:0000256" key="10">
    <source>
        <dbReference type="SAM" id="MobiDB-lite"/>
    </source>
</evidence>
<dbReference type="GO" id="GO:0006493">
    <property type="term" value="P:protein O-linked glycosylation"/>
    <property type="evidence" value="ECO:0007669"/>
    <property type="project" value="TreeGrafter"/>
</dbReference>
<gene>
    <name evidence="11" type="ORF">N0F65_006412</name>
</gene>
<dbReference type="GO" id="GO:0016020">
    <property type="term" value="C:membrane"/>
    <property type="evidence" value="ECO:0007669"/>
    <property type="project" value="UniProtKB-SubCell"/>
</dbReference>
<reference evidence="11" key="1">
    <citation type="submission" date="2022-11" db="EMBL/GenBank/DDBJ databases">
        <authorList>
            <person name="Morgan W.R."/>
            <person name="Tartar A."/>
        </authorList>
    </citation>
    <scope>NUCLEOTIDE SEQUENCE</scope>
    <source>
        <strain evidence="11">ARSEF 373</strain>
    </source>
</reference>
<evidence type="ECO:0000313" key="11">
    <source>
        <dbReference type="EMBL" id="DBA00508.1"/>
    </source>
</evidence>
<keyword evidence="12" id="KW-1185">Reference proteome</keyword>
<dbReference type="SUPFAM" id="SSF53448">
    <property type="entry name" value="Nucleotide-diphospho-sugar transferases"/>
    <property type="match status" value="1"/>
</dbReference>
<reference evidence="11" key="2">
    <citation type="journal article" date="2023" name="Microbiol Resour">
        <title>Decontamination and Annotation of the Draft Genome Sequence of the Oomycete Lagenidium giganteum ARSEF 373.</title>
        <authorList>
            <person name="Morgan W.R."/>
            <person name="Tartar A."/>
        </authorList>
    </citation>
    <scope>NUCLEOTIDE SEQUENCE</scope>
    <source>
        <strain evidence="11">ARSEF 373</strain>
    </source>
</reference>
<accession>A0AAV2YZJ9</accession>
<dbReference type="EMBL" id="DAKRPA010000062">
    <property type="protein sequence ID" value="DBA00508.1"/>
    <property type="molecule type" value="Genomic_DNA"/>
</dbReference>
<dbReference type="GO" id="GO:0005794">
    <property type="term" value="C:Golgi apparatus"/>
    <property type="evidence" value="ECO:0007669"/>
    <property type="project" value="TreeGrafter"/>
</dbReference>